<feature type="domain" description="Histidine kinase" evidence="7">
    <location>
        <begin position="462"/>
        <end position="694"/>
    </location>
</feature>
<sequence>MGALIRAYDWAASPLGVPDQWPSSLRASVSNMLNTGLPMLVLWGPDLICLYNDYVIPSLDPATQHPAIGKPSAQIWLQAWPVVGPLLKGVLQSGEPVTFQDVPMVFYRHGNTEEVFWTFCYSPIMTEDGHIEGILATCLETTQGVRARQQLEQNQQKLLASFNESPVGIAIISREKLTFRMVNPFYGHLVGRMPDEIMGKPLLEALPELAGQGFDQLLQEVITTGKPFIANEIAVDIVRNNHLETIYVDLTYQPQREADNHISGVLIVAIDVTEQVKARQKIEAGEASLQRAIELAELGTWHIDTVTGIITCSERLRSWLGLEGAILRAEASPRIHSRDQVRIRLAMEKALERGSPGLFDEVYTITNAITGQDRIIHASGQTLFDTDGNSLSISGTAQDVTVQQQLQLALENEVQIRIEELAAINEELRATNNRLATTNDELIESTALLVRSNENLQKFAYVASHDLQEPLRKIQQFGDLLQRQYADSTGEQLDYLQRMQGAANRMSMLIKDLLNFSRIATQRDESEVLSLSDVLGSVLTVFELVIAETNARIEVDPLPQIKGDPTQLSQLFQNLLSNALKFSRVDSSGRPSIPQIAIRYKLVNANDLPLSVKPGRFTTQYHYIAVVDNGIGFDERYLDRIFQVFQRLHGKMEFTGTGIGLAVVEKVVINHGGAITASSKPGGGSTFQVYFPTG</sequence>
<dbReference type="Gene3D" id="1.10.287.130">
    <property type="match status" value="1"/>
</dbReference>
<organism evidence="9 10">
    <name type="scientific">Fibrella forsythiae</name>
    <dbReference type="NCBI Taxonomy" id="2817061"/>
    <lineage>
        <taxon>Bacteria</taxon>
        <taxon>Pseudomonadati</taxon>
        <taxon>Bacteroidota</taxon>
        <taxon>Cytophagia</taxon>
        <taxon>Cytophagales</taxon>
        <taxon>Spirosomataceae</taxon>
        <taxon>Fibrella</taxon>
    </lineage>
</organism>
<keyword evidence="5" id="KW-0418">Kinase</keyword>
<dbReference type="InterPro" id="IPR013656">
    <property type="entry name" value="PAS_4"/>
</dbReference>
<dbReference type="PANTHER" id="PTHR43304">
    <property type="entry name" value="PHYTOCHROME-LIKE PROTEIN CPH1"/>
    <property type="match status" value="1"/>
</dbReference>
<gene>
    <name evidence="9" type="ORF">J2I46_30445</name>
</gene>
<dbReference type="InterPro" id="IPR036890">
    <property type="entry name" value="HATPase_C_sf"/>
</dbReference>
<dbReference type="InterPro" id="IPR035965">
    <property type="entry name" value="PAS-like_dom_sf"/>
</dbReference>
<dbReference type="Gene3D" id="3.30.565.10">
    <property type="entry name" value="Histidine kinase-like ATPase, C-terminal domain"/>
    <property type="match status" value="1"/>
</dbReference>
<feature type="coiled-coil region" evidence="6">
    <location>
        <begin position="411"/>
        <end position="445"/>
    </location>
</feature>
<evidence type="ECO:0000256" key="6">
    <source>
        <dbReference type="SAM" id="Coils"/>
    </source>
</evidence>
<dbReference type="CDD" id="cd00130">
    <property type="entry name" value="PAS"/>
    <property type="match status" value="1"/>
</dbReference>
<dbReference type="SUPFAM" id="SSF55874">
    <property type="entry name" value="ATPase domain of HSP90 chaperone/DNA topoisomerase II/histidine kinase"/>
    <property type="match status" value="1"/>
</dbReference>
<dbReference type="PROSITE" id="PS50109">
    <property type="entry name" value="HIS_KIN"/>
    <property type="match status" value="1"/>
</dbReference>
<dbReference type="InterPro" id="IPR003661">
    <property type="entry name" value="HisK_dim/P_dom"/>
</dbReference>
<evidence type="ECO:0000256" key="5">
    <source>
        <dbReference type="ARBA" id="ARBA00022777"/>
    </source>
</evidence>
<dbReference type="PANTHER" id="PTHR43304:SF1">
    <property type="entry name" value="PAC DOMAIN-CONTAINING PROTEIN"/>
    <property type="match status" value="1"/>
</dbReference>
<dbReference type="EC" id="2.7.13.3" evidence="2"/>
<name>A0ABS3JSE2_9BACT</name>
<dbReference type="InterPro" id="IPR005467">
    <property type="entry name" value="His_kinase_dom"/>
</dbReference>
<dbReference type="SMART" id="SM00387">
    <property type="entry name" value="HATPase_c"/>
    <property type="match status" value="1"/>
</dbReference>
<protein>
    <recommendedName>
        <fullName evidence="2">histidine kinase</fullName>
        <ecNumber evidence="2">2.7.13.3</ecNumber>
    </recommendedName>
</protein>
<dbReference type="PRINTS" id="PR00344">
    <property type="entry name" value="BCTRLSENSOR"/>
</dbReference>
<evidence type="ECO:0000256" key="2">
    <source>
        <dbReference type="ARBA" id="ARBA00012438"/>
    </source>
</evidence>
<feature type="domain" description="PAC" evidence="8">
    <location>
        <begin position="359"/>
        <end position="412"/>
    </location>
</feature>
<dbReference type="InterPro" id="IPR052162">
    <property type="entry name" value="Sensor_kinase/Photoreceptor"/>
</dbReference>
<keyword evidence="6" id="KW-0175">Coiled coil</keyword>
<dbReference type="InterPro" id="IPR000014">
    <property type="entry name" value="PAS"/>
</dbReference>
<keyword evidence="3" id="KW-0597">Phosphoprotein</keyword>
<evidence type="ECO:0000259" key="8">
    <source>
        <dbReference type="PROSITE" id="PS50113"/>
    </source>
</evidence>
<dbReference type="CDD" id="cd00082">
    <property type="entry name" value="HisKA"/>
    <property type="match status" value="1"/>
</dbReference>
<dbReference type="SUPFAM" id="SSF47384">
    <property type="entry name" value="Homodimeric domain of signal transducing histidine kinase"/>
    <property type="match status" value="1"/>
</dbReference>
<dbReference type="InterPro" id="IPR003594">
    <property type="entry name" value="HATPase_dom"/>
</dbReference>
<dbReference type="Pfam" id="PF08448">
    <property type="entry name" value="PAS_4"/>
    <property type="match status" value="1"/>
</dbReference>
<evidence type="ECO:0000259" key="7">
    <source>
        <dbReference type="PROSITE" id="PS50109"/>
    </source>
</evidence>
<dbReference type="EMBL" id="JAFMYW010000016">
    <property type="protein sequence ID" value="MBO0952932.1"/>
    <property type="molecule type" value="Genomic_DNA"/>
</dbReference>
<accession>A0ABS3JSE2</accession>
<dbReference type="SMART" id="SM00388">
    <property type="entry name" value="HisKA"/>
    <property type="match status" value="1"/>
</dbReference>
<keyword evidence="10" id="KW-1185">Reference proteome</keyword>
<dbReference type="SUPFAM" id="SSF55785">
    <property type="entry name" value="PYP-like sensor domain (PAS domain)"/>
    <property type="match status" value="2"/>
</dbReference>
<evidence type="ECO:0000256" key="1">
    <source>
        <dbReference type="ARBA" id="ARBA00000085"/>
    </source>
</evidence>
<dbReference type="InterPro" id="IPR000700">
    <property type="entry name" value="PAS-assoc_C"/>
</dbReference>
<evidence type="ECO:0000313" key="10">
    <source>
        <dbReference type="Proteomes" id="UP000664628"/>
    </source>
</evidence>
<dbReference type="Gene3D" id="3.30.450.20">
    <property type="entry name" value="PAS domain"/>
    <property type="match status" value="3"/>
</dbReference>
<keyword evidence="4" id="KW-0808">Transferase</keyword>
<evidence type="ECO:0000256" key="4">
    <source>
        <dbReference type="ARBA" id="ARBA00022679"/>
    </source>
</evidence>
<proteinExistence type="predicted"/>
<dbReference type="PROSITE" id="PS50113">
    <property type="entry name" value="PAC"/>
    <property type="match status" value="2"/>
</dbReference>
<evidence type="ECO:0000313" key="9">
    <source>
        <dbReference type="EMBL" id="MBO0952932.1"/>
    </source>
</evidence>
<dbReference type="Proteomes" id="UP000664628">
    <property type="component" value="Unassembled WGS sequence"/>
</dbReference>
<dbReference type="Pfam" id="PF02518">
    <property type="entry name" value="HATPase_c"/>
    <property type="match status" value="1"/>
</dbReference>
<dbReference type="InterPro" id="IPR004358">
    <property type="entry name" value="Sig_transdc_His_kin-like_C"/>
</dbReference>
<comment type="caution">
    <text evidence="9">The sequence shown here is derived from an EMBL/GenBank/DDBJ whole genome shotgun (WGS) entry which is preliminary data.</text>
</comment>
<dbReference type="InterPro" id="IPR036097">
    <property type="entry name" value="HisK_dim/P_sf"/>
</dbReference>
<feature type="domain" description="PAC" evidence="8">
    <location>
        <begin position="231"/>
        <end position="284"/>
    </location>
</feature>
<dbReference type="Pfam" id="PF00512">
    <property type="entry name" value="HisKA"/>
    <property type="match status" value="1"/>
</dbReference>
<comment type="catalytic activity">
    <reaction evidence="1">
        <text>ATP + protein L-histidine = ADP + protein N-phospho-L-histidine.</text>
        <dbReference type="EC" id="2.7.13.3"/>
    </reaction>
</comment>
<reference evidence="9 10" key="1">
    <citation type="submission" date="2021-03" db="EMBL/GenBank/DDBJ databases">
        <title>Fibrella sp. HMF5405 genome sequencing and assembly.</title>
        <authorList>
            <person name="Kang H."/>
            <person name="Kim H."/>
            <person name="Bae S."/>
            <person name="Joh K."/>
        </authorList>
    </citation>
    <scope>NUCLEOTIDE SEQUENCE [LARGE SCALE GENOMIC DNA]</scope>
    <source>
        <strain evidence="9 10">HMF5405</strain>
    </source>
</reference>
<evidence type="ECO:0000256" key="3">
    <source>
        <dbReference type="ARBA" id="ARBA00022553"/>
    </source>
</evidence>
<dbReference type="SMART" id="SM00091">
    <property type="entry name" value="PAS"/>
    <property type="match status" value="2"/>
</dbReference>
<dbReference type="NCBIfam" id="TIGR00229">
    <property type="entry name" value="sensory_box"/>
    <property type="match status" value="1"/>
</dbReference>
<dbReference type="RefSeq" id="WP_207332885.1">
    <property type="nucleotide sequence ID" value="NZ_JAFMYW010000016.1"/>
</dbReference>